<sequence length="85" mass="9641">MPNNLERFVVRLPRKLHTSIKSLAKAELRSMNNVIVTRLERSLPESDAFISDIKLKKLLLDRIDFLEVQVDLLAAELIAISQATA</sequence>
<evidence type="ECO:0000313" key="2">
    <source>
        <dbReference type="EMBL" id="MDR0189393.1"/>
    </source>
</evidence>
<dbReference type="Gene3D" id="1.10.1220.10">
    <property type="entry name" value="Met repressor-like"/>
    <property type="match status" value="1"/>
</dbReference>
<dbReference type="InterPro" id="IPR010985">
    <property type="entry name" value="Ribbon_hlx_hlx"/>
</dbReference>
<dbReference type="EMBL" id="JAVGXC010000008">
    <property type="protein sequence ID" value="MDR0189393.1"/>
    <property type="molecule type" value="Genomic_DNA"/>
</dbReference>
<dbReference type="InterPro" id="IPR005569">
    <property type="entry name" value="Arc_DNA-bd_dom"/>
</dbReference>
<evidence type="ECO:0000259" key="1">
    <source>
        <dbReference type="Pfam" id="PF03869"/>
    </source>
</evidence>
<dbReference type="InterPro" id="IPR013321">
    <property type="entry name" value="Arc_rbn_hlx_hlx"/>
</dbReference>
<dbReference type="Proteomes" id="UP001224477">
    <property type="component" value="Unassembled WGS sequence"/>
</dbReference>
<proteinExistence type="predicted"/>
<accession>A0ABU1CQ48</accession>
<protein>
    <submittedName>
        <fullName evidence="2">Arc family DNA-binding protein</fullName>
    </submittedName>
</protein>
<reference evidence="2 3" key="1">
    <citation type="journal article" date="2023" name="Microbiol. Resour. Announc.">
        <title>Whole-genome sequence of Pseudomonas yamanorum OLsAu1 isolated from the edible ectomycorrhizal mushroom Lactarius sp. section Deliciosi.</title>
        <authorList>
            <person name="Ramirez-Mendoza R."/>
            <person name="Angeles-Argaiz R.E."/>
            <person name="Hernandez-Oaxaca D."/>
            <person name="Aguirre-Beltran L."/>
            <person name="Almaraz-Suarez J."/>
            <person name="Perez-Moreno J."/>
        </authorList>
    </citation>
    <scope>NUCLEOTIDE SEQUENCE [LARGE SCALE GENOMIC DNA]</scope>
    <source>
        <strain evidence="2 3">OLsAu1</strain>
    </source>
</reference>
<keyword evidence="2" id="KW-0238">DNA-binding</keyword>
<gene>
    <name evidence="2" type="ORF">RCO22_10630</name>
</gene>
<organism evidence="2 3">
    <name type="scientific">Pseudomonas yamanorum</name>
    <dbReference type="NCBI Taxonomy" id="515393"/>
    <lineage>
        <taxon>Bacteria</taxon>
        <taxon>Pseudomonadati</taxon>
        <taxon>Pseudomonadota</taxon>
        <taxon>Gammaproteobacteria</taxon>
        <taxon>Pseudomonadales</taxon>
        <taxon>Pseudomonadaceae</taxon>
        <taxon>Pseudomonas</taxon>
    </lineage>
</organism>
<keyword evidence="3" id="KW-1185">Reference proteome</keyword>
<feature type="domain" description="Arc-like DNA binding" evidence="1">
    <location>
        <begin position="6"/>
        <end position="43"/>
    </location>
</feature>
<name>A0ABU1CQ48_9PSED</name>
<comment type="caution">
    <text evidence="2">The sequence shown here is derived from an EMBL/GenBank/DDBJ whole genome shotgun (WGS) entry which is preliminary data.</text>
</comment>
<dbReference type="RefSeq" id="WP_309254774.1">
    <property type="nucleotide sequence ID" value="NZ_JAVGXC010000008.1"/>
</dbReference>
<dbReference type="GO" id="GO:0003677">
    <property type="term" value="F:DNA binding"/>
    <property type="evidence" value="ECO:0007669"/>
    <property type="project" value="UniProtKB-KW"/>
</dbReference>
<dbReference type="SUPFAM" id="SSF47598">
    <property type="entry name" value="Ribbon-helix-helix"/>
    <property type="match status" value="1"/>
</dbReference>
<dbReference type="Pfam" id="PF03869">
    <property type="entry name" value="Arc"/>
    <property type="match status" value="1"/>
</dbReference>
<evidence type="ECO:0000313" key="3">
    <source>
        <dbReference type="Proteomes" id="UP001224477"/>
    </source>
</evidence>